<feature type="transmembrane region" description="Helical" evidence="5">
    <location>
        <begin position="319"/>
        <end position="336"/>
    </location>
</feature>
<dbReference type="Pfam" id="PF03151">
    <property type="entry name" value="TPT"/>
    <property type="match status" value="1"/>
</dbReference>
<evidence type="ECO:0000256" key="1">
    <source>
        <dbReference type="ARBA" id="ARBA00004141"/>
    </source>
</evidence>
<keyword evidence="4 5" id="KW-0472">Membrane</keyword>
<keyword evidence="8" id="KW-1185">Reference proteome</keyword>
<evidence type="ECO:0000259" key="6">
    <source>
        <dbReference type="Pfam" id="PF03151"/>
    </source>
</evidence>
<keyword evidence="3 5" id="KW-1133">Transmembrane helix</keyword>
<dbReference type="InterPro" id="IPR050186">
    <property type="entry name" value="TPT_transporter"/>
</dbReference>
<dbReference type="GO" id="GO:0016020">
    <property type="term" value="C:membrane"/>
    <property type="evidence" value="ECO:0007669"/>
    <property type="project" value="UniProtKB-SubCell"/>
</dbReference>
<feature type="transmembrane region" description="Helical" evidence="5">
    <location>
        <begin position="161"/>
        <end position="181"/>
    </location>
</feature>
<dbReference type="InterPro" id="IPR004853">
    <property type="entry name" value="Sugar_P_trans_dom"/>
</dbReference>
<dbReference type="PANTHER" id="PTHR11132">
    <property type="entry name" value="SOLUTE CARRIER FAMILY 35"/>
    <property type="match status" value="1"/>
</dbReference>
<dbReference type="Proteomes" id="UP001445335">
    <property type="component" value="Unassembled WGS sequence"/>
</dbReference>
<feature type="transmembrane region" description="Helical" evidence="5">
    <location>
        <begin position="187"/>
        <end position="206"/>
    </location>
</feature>
<feature type="transmembrane region" description="Helical" evidence="5">
    <location>
        <begin position="227"/>
        <end position="246"/>
    </location>
</feature>
<reference evidence="7 8" key="1">
    <citation type="journal article" date="2024" name="Nat. Commun.">
        <title>Phylogenomics reveals the evolutionary origins of lichenization in chlorophyte algae.</title>
        <authorList>
            <person name="Puginier C."/>
            <person name="Libourel C."/>
            <person name="Otte J."/>
            <person name="Skaloud P."/>
            <person name="Haon M."/>
            <person name="Grisel S."/>
            <person name="Petersen M."/>
            <person name="Berrin J.G."/>
            <person name="Delaux P.M."/>
            <person name="Dal Grande F."/>
            <person name="Keller J."/>
        </authorList>
    </citation>
    <scope>NUCLEOTIDE SEQUENCE [LARGE SCALE GENOMIC DNA]</scope>
    <source>
        <strain evidence="7 8">SAG 245.80</strain>
    </source>
</reference>
<comment type="subcellular location">
    <subcellularLocation>
        <location evidence="1">Membrane</location>
        <topology evidence="1">Multi-pass membrane protein</topology>
    </subcellularLocation>
</comment>
<protein>
    <recommendedName>
        <fullName evidence="6">Sugar phosphate transporter domain-containing protein</fullName>
    </recommendedName>
</protein>
<evidence type="ECO:0000256" key="5">
    <source>
        <dbReference type="SAM" id="Phobius"/>
    </source>
</evidence>
<evidence type="ECO:0000313" key="8">
    <source>
        <dbReference type="Proteomes" id="UP001445335"/>
    </source>
</evidence>
<dbReference type="EMBL" id="JALJOU010000011">
    <property type="protein sequence ID" value="KAK9840936.1"/>
    <property type="molecule type" value="Genomic_DNA"/>
</dbReference>
<keyword evidence="2 5" id="KW-0812">Transmembrane</keyword>
<evidence type="ECO:0000313" key="7">
    <source>
        <dbReference type="EMBL" id="KAK9840936.1"/>
    </source>
</evidence>
<feature type="transmembrane region" description="Helical" evidence="5">
    <location>
        <begin position="40"/>
        <end position="59"/>
    </location>
</feature>
<feature type="transmembrane region" description="Helical" evidence="5">
    <location>
        <begin position="291"/>
        <end position="313"/>
    </location>
</feature>
<name>A0AAW1S5H1_9CHLO</name>
<feature type="transmembrane region" description="Helical" evidence="5">
    <location>
        <begin position="262"/>
        <end position="284"/>
    </location>
</feature>
<comment type="caution">
    <text evidence="7">The sequence shown here is derived from an EMBL/GenBank/DDBJ whole genome shotgun (WGS) entry which is preliminary data.</text>
</comment>
<proteinExistence type="predicted"/>
<feature type="transmembrane region" description="Helical" evidence="5">
    <location>
        <begin position="107"/>
        <end position="126"/>
    </location>
</feature>
<organism evidence="7 8">
    <name type="scientific">Elliptochloris bilobata</name>
    <dbReference type="NCBI Taxonomy" id="381761"/>
    <lineage>
        <taxon>Eukaryota</taxon>
        <taxon>Viridiplantae</taxon>
        <taxon>Chlorophyta</taxon>
        <taxon>core chlorophytes</taxon>
        <taxon>Trebouxiophyceae</taxon>
        <taxon>Trebouxiophyceae incertae sedis</taxon>
        <taxon>Elliptochloris clade</taxon>
        <taxon>Elliptochloris</taxon>
    </lineage>
</organism>
<evidence type="ECO:0000256" key="3">
    <source>
        <dbReference type="ARBA" id="ARBA00022989"/>
    </source>
</evidence>
<accession>A0AAW1S5H1</accession>
<gene>
    <name evidence="7" type="ORF">WJX81_001201</name>
</gene>
<evidence type="ECO:0000256" key="2">
    <source>
        <dbReference type="ARBA" id="ARBA00022692"/>
    </source>
</evidence>
<evidence type="ECO:0000256" key="4">
    <source>
        <dbReference type="ARBA" id="ARBA00023136"/>
    </source>
</evidence>
<feature type="transmembrane region" description="Helical" evidence="5">
    <location>
        <begin position="71"/>
        <end position="95"/>
    </location>
</feature>
<dbReference type="AlphaFoldDB" id="A0AAW1S5H1"/>
<sequence>MATHKAKEQQKDVESLLDKTPVRVKDTHQELQVQLCGMPVQIVAGAAYCAASASMVLLNKATLSSFAFQSPISLLLFQCLVCVLLVRFCHMVGAIKLEPWSFSIARLWFPVNVIFVGMIWTSFFALKSLGVPMATVLKNMTNLFTICGDFMLYGKVYGAGVWLTLALMTVSAVCGAATDLAFSLEGYMWQMVNCLFTASYSLYLRGTMDRVVALTVAKTKLDEFSMVFYNNLLSMPLIALLMWWYGEIERLPTEPALHNPHFLFAACASALLAFGISFASLWFLSTTTATSYSLVGSLNKIPVAVIGLVAFNVPWSPENLASILVGLFAGIIFVKAKQLPVAPSSAK</sequence>
<feature type="domain" description="Sugar phosphate transporter" evidence="6">
    <location>
        <begin position="51"/>
        <end position="328"/>
    </location>
</feature>